<organism evidence="2 3">
    <name type="scientific">Pantoea rwandensis</name>
    <dbReference type="NCBI Taxonomy" id="1076550"/>
    <lineage>
        <taxon>Bacteria</taxon>
        <taxon>Pseudomonadati</taxon>
        <taxon>Pseudomonadota</taxon>
        <taxon>Gammaproteobacteria</taxon>
        <taxon>Enterobacterales</taxon>
        <taxon>Erwiniaceae</taxon>
        <taxon>Pantoea</taxon>
    </lineage>
</organism>
<evidence type="ECO:0000256" key="1">
    <source>
        <dbReference type="SAM" id="SignalP"/>
    </source>
</evidence>
<reference evidence="2 3" key="1">
    <citation type="journal article" date="2017" name="Antonie Van Leeuwenhoek">
        <title>Phylogenomic resolution of the bacterial genus Pantoea and its relationship with Erwinia and Tatumella.</title>
        <authorList>
            <person name="Palmer M."/>
            <person name="Steenkamp E.T."/>
            <person name="Coetzee M.P."/>
            <person name="Chan W.Y."/>
            <person name="van Zyl E."/>
            <person name="De Maayer P."/>
            <person name="Coutinho T.A."/>
            <person name="Blom J."/>
            <person name="Smits T.H."/>
            <person name="Duffy B."/>
            <person name="Venter S.N."/>
        </authorList>
    </citation>
    <scope>NUCLEOTIDE SEQUENCE [LARGE SCALE GENOMIC DNA]</scope>
    <source>
        <strain evidence="2 3">LMG 26275</strain>
    </source>
</reference>
<dbReference type="Pfam" id="PF10713">
    <property type="entry name" value="DUF2509"/>
    <property type="match status" value="1"/>
</dbReference>
<evidence type="ECO:0008006" key="4">
    <source>
        <dbReference type="Google" id="ProtNLM"/>
    </source>
</evidence>
<dbReference type="EMBL" id="MLFR01000036">
    <property type="protein sequence ID" value="ORM66657.1"/>
    <property type="molecule type" value="Genomic_DNA"/>
</dbReference>
<evidence type="ECO:0000313" key="3">
    <source>
        <dbReference type="Proteomes" id="UP000193558"/>
    </source>
</evidence>
<evidence type="ECO:0000313" key="2">
    <source>
        <dbReference type="EMBL" id="ORM66657.1"/>
    </source>
</evidence>
<gene>
    <name evidence="2" type="ORF">HA51_23300</name>
</gene>
<dbReference type="InterPro" id="IPR019652">
    <property type="entry name" value="DUF2509"/>
</dbReference>
<accession>A0A1X1CQR0</accession>
<dbReference type="AlphaFoldDB" id="A0A1X1CQR0"/>
<name>A0A1X1CQR0_9GAMM</name>
<keyword evidence="1" id="KW-0732">Signal</keyword>
<feature type="signal peptide" evidence="1">
    <location>
        <begin position="1"/>
        <end position="15"/>
    </location>
</feature>
<sequence>MVLMLLLLGSLTLHASRTQLALGMVLVADEQQHHKDFWQAQAALQWGLTQSWPAVVGWQCQTWAPQQWRSCLLRMEEGNAVLSGQGEGRELRLWQWVSPQGQTVQPQRHGWLDFCPLGKPENCQPQTESAGL</sequence>
<proteinExistence type="predicted"/>
<protein>
    <recommendedName>
        <fullName evidence="4">DUF2509 domain-containing protein</fullName>
    </recommendedName>
</protein>
<dbReference type="Proteomes" id="UP000193558">
    <property type="component" value="Unassembled WGS sequence"/>
</dbReference>
<feature type="chain" id="PRO_5012348955" description="DUF2509 domain-containing protein" evidence="1">
    <location>
        <begin position="16"/>
        <end position="132"/>
    </location>
</feature>
<comment type="caution">
    <text evidence="2">The sequence shown here is derived from an EMBL/GenBank/DDBJ whole genome shotgun (WGS) entry which is preliminary data.</text>
</comment>